<dbReference type="SUPFAM" id="SSF51126">
    <property type="entry name" value="Pectin lyase-like"/>
    <property type="match status" value="2"/>
</dbReference>
<dbReference type="InterPro" id="IPR011050">
    <property type="entry name" value="Pectin_lyase_fold/virulence"/>
</dbReference>
<protein>
    <recommendedName>
        <fullName evidence="3">Right handed beta helix region</fullName>
    </recommendedName>
</protein>
<accession>A0A1H6FLJ3</accession>
<evidence type="ECO:0000313" key="2">
    <source>
        <dbReference type="Proteomes" id="UP000199112"/>
    </source>
</evidence>
<keyword evidence="2" id="KW-1185">Reference proteome</keyword>
<dbReference type="Gene3D" id="2.160.20.10">
    <property type="entry name" value="Single-stranded right-handed beta-helix, Pectin lyase-like"/>
    <property type="match status" value="1"/>
</dbReference>
<dbReference type="RefSeq" id="WP_090503754.1">
    <property type="nucleotide sequence ID" value="NZ_FNWL01000001.1"/>
</dbReference>
<dbReference type="PROSITE" id="PS51318">
    <property type="entry name" value="TAT"/>
    <property type="match status" value="1"/>
</dbReference>
<sequence length="497" mass="53329">MSRNDSRKRSIDRRSYIKGCLVGLGTLTVAGTSSATALEDQYETVVDVVEAGADPEGNESITPVLREHVGDDTLLEFPEGRYYMDEQLRLTNFENVGFSGHGATLVPASFHEFDGPQYRLFRLGTHEDPGRDLLFEGFDVDQSAEDTGIRVISAQVEDGLSVRNISVEGRHDSGTWGPGLFNITDPDGEGHVYCFFADDGADHVDETPNAGNMWRGATGFAVDQHHRGLLIFENCRLGDFPDNGLYASNETGRIGVDGGTYQNSGTASIRLSGSTGRVEGATVVVDENQHDSAGQHAIRLDDGEHELEDITVDVPEPNGDAIRIMDPVDSASITNSEITVGDEPNAAVRIDPSAGATTIDDVDIDINGSANAVRILGSDAGAVELEDVHITGDASGARNREAIFCERNGCEFVGLEVEQLGPDNRRGIDLRGSDTIIADSEFETTDTAITLNGADSVTLEDTTATVDADGYSLRILESTDSVSRTNNDLPDGVRDDR</sequence>
<dbReference type="Proteomes" id="UP000199112">
    <property type="component" value="Unassembled WGS sequence"/>
</dbReference>
<dbReference type="InterPro" id="IPR006311">
    <property type="entry name" value="TAT_signal"/>
</dbReference>
<gene>
    <name evidence="1" type="ORF">SAMN04487967_0185</name>
</gene>
<proteinExistence type="predicted"/>
<evidence type="ECO:0000313" key="1">
    <source>
        <dbReference type="EMBL" id="SEH11080.1"/>
    </source>
</evidence>
<organism evidence="1 2">
    <name type="scientific">Natronorubrum sediminis</name>
    <dbReference type="NCBI Taxonomy" id="640943"/>
    <lineage>
        <taxon>Archaea</taxon>
        <taxon>Methanobacteriati</taxon>
        <taxon>Methanobacteriota</taxon>
        <taxon>Stenosarchaea group</taxon>
        <taxon>Halobacteria</taxon>
        <taxon>Halobacteriales</taxon>
        <taxon>Natrialbaceae</taxon>
        <taxon>Natronorubrum</taxon>
    </lineage>
</organism>
<dbReference type="AlphaFoldDB" id="A0A1H6FLJ3"/>
<dbReference type="InterPro" id="IPR012334">
    <property type="entry name" value="Pectin_lyas_fold"/>
</dbReference>
<reference evidence="2" key="1">
    <citation type="submission" date="2016-10" db="EMBL/GenBank/DDBJ databases">
        <authorList>
            <person name="Varghese N."/>
            <person name="Submissions S."/>
        </authorList>
    </citation>
    <scope>NUCLEOTIDE SEQUENCE [LARGE SCALE GENOMIC DNA]</scope>
    <source>
        <strain evidence="2">CGMCC 1.8981</strain>
    </source>
</reference>
<evidence type="ECO:0008006" key="3">
    <source>
        <dbReference type="Google" id="ProtNLM"/>
    </source>
</evidence>
<dbReference type="EMBL" id="FNWL01000001">
    <property type="protein sequence ID" value="SEH11080.1"/>
    <property type="molecule type" value="Genomic_DNA"/>
</dbReference>
<name>A0A1H6FLJ3_9EURY</name>